<dbReference type="InterPro" id="IPR001764">
    <property type="entry name" value="Glyco_hydro_3_N"/>
</dbReference>
<comment type="function">
    <text evidence="3">Catalyzes the hydrolysis of a non-reducing terminal alpha-L-arabinopyranosidic linkage in ginsenoside Rb2 (alpha-L-arabinopyranosyl-(1-&gt;6)-alpha-D-glucopyranosyl) to release alpha-D-glucopyranosyl (Rd). It is not able to hydrolyze alpha-L-arabinofuranosyl-(1-&gt;6)-alpha-D-glucopyranosyl (Rc).</text>
</comment>
<evidence type="ECO:0000259" key="5">
    <source>
        <dbReference type="SMART" id="SM01217"/>
    </source>
</evidence>
<accession>A0A848KV06</accession>
<organism evidence="6 7">
    <name type="scientific">Gordonia asplenii</name>
    <dbReference type="NCBI Taxonomy" id="2725283"/>
    <lineage>
        <taxon>Bacteria</taxon>
        <taxon>Bacillati</taxon>
        <taxon>Actinomycetota</taxon>
        <taxon>Actinomycetes</taxon>
        <taxon>Mycobacteriales</taxon>
        <taxon>Gordoniaceae</taxon>
        <taxon>Gordonia</taxon>
    </lineage>
</organism>
<dbReference type="GO" id="GO:0008422">
    <property type="term" value="F:beta-glucosidase activity"/>
    <property type="evidence" value="ECO:0007669"/>
    <property type="project" value="UniProtKB-ARBA"/>
</dbReference>
<dbReference type="RefSeq" id="WP_170194585.1">
    <property type="nucleotide sequence ID" value="NZ_JABBNB010000011.1"/>
</dbReference>
<dbReference type="InterPro" id="IPR026891">
    <property type="entry name" value="Fn3-like"/>
</dbReference>
<comment type="similarity">
    <text evidence="1">Belongs to the glycosyl hydrolase 3 family.</text>
</comment>
<name>A0A848KV06_9ACTN</name>
<dbReference type="PRINTS" id="PR00133">
    <property type="entry name" value="GLHYDRLASE3"/>
</dbReference>
<evidence type="ECO:0000256" key="3">
    <source>
        <dbReference type="ARBA" id="ARBA00058905"/>
    </source>
</evidence>
<dbReference type="Pfam" id="PF00933">
    <property type="entry name" value="Glyco_hydro_3"/>
    <property type="match status" value="1"/>
</dbReference>
<dbReference type="PANTHER" id="PTHR42715">
    <property type="entry name" value="BETA-GLUCOSIDASE"/>
    <property type="match status" value="1"/>
</dbReference>
<feature type="domain" description="Fibronectin type III-like" evidence="5">
    <location>
        <begin position="594"/>
        <end position="664"/>
    </location>
</feature>
<reference evidence="6 7" key="1">
    <citation type="submission" date="2020-04" db="EMBL/GenBank/DDBJ databases">
        <title>Gordonia sp. nov. TBRC 11910.</title>
        <authorList>
            <person name="Suriyachadkun C."/>
        </authorList>
    </citation>
    <scope>NUCLEOTIDE SEQUENCE [LARGE SCALE GENOMIC DNA]</scope>
    <source>
        <strain evidence="6 7">TBRC 11910</strain>
    </source>
</reference>
<comment type="caution">
    <text evidence="6">The sequence shown here is derived from an EMBL/GenBank/DDBJ whole genome shotgun (WGS) entry which is preliminary data.</text>
</comment>
<dbReference type="SUPFAM" id="SSF52279">
    <property type="entry name" value="Beta-D-glucan exohydrolase, C-terminal domain"/>
    <property type="match status" value="1"/>
</dbReference>
<dbReference type="SUPFAM" id="SSF51445">
    <property type="entry name" value="(Trans)glycosidases"/>
    <property type="match status" value="1"/>
</dbReference>
<dbReference type="GO" id="GO:0005975">
    <property type="term" value="P:carbohydrate metabolic process"/>
    <property type="evidence" value="ECO:0007669"/>
    <property type="project" value="InterPro"/>
</dbReference>
<sequence length="750" mass="78858">MPSTQDTELTTPAALLPTARERIADLDLAAKAALTTGASFWFTTSDDAAGIPAVMLTDGPHGIRKQIGDGDALGLNNSVVAICFPPAVAMASSFDAGLIARVGDALGAQCVAESIGVLLGPGINIKRSLLGGRNFEYMSEDPYLTGRLAASLVAAVQAHGVGTSLKHFAANNQETERLRVSADIDPRPLHEIYLRAFEHVVRTAAPWTIMASYNKINGEYATQSRWLLTETLRDRWGFDGLVVSDWAAVDDRVAALAAGLDLEMPANPASPAAVVRAVEAGQVPYDALDDAAARVAALGLAASANARSGADYDRASHHALAREVAARCAVLLRNDGAVLPLTSGTRVAVIGEFARTPRFQGGGSSKVNPFQVDAALDAIVEYADGPVTFAPGFVIGETASTPELIDEAATQAGAADVAVVFVGLGERDESEGFDRTGWTLPAAQIELLDAVTAANPRTVVVVSNGSVVDLAPTENAAAVVEAWLLGEASGAALADVLYGLVDPSGRLAETIPLRIEDSPAFLDFPGEHLHVRYGEGVFVGYRWYDARNLPVRYPFGHGLSYTTMTFDHVAASLTDDGIAVDVRVTNTGSRTGRAVVQVYVGVERSAVARAPRELKGIETLELAAGASMSVRIDVPRSELAYWNRDVDDWFVEDADYRVDVGSSSRDIKASSVIHVDGDAADTAIGLGSTILEVLDHPVIGPRLGEMFGALSGDGTAPDPTLLELAGSFPIGRVAPILGMTREQMSELLQG</sequence>
<dbReference type="EMBL" id="JABBNB010000011">
    <property type="protein sequence ID" value="NMO02089.1"/>
    <property type="molecule type" value="Genomic_DNA"/>
</dbReference>
<dbReference type="InterPro" id="IPR013783">
    <property type="entry name" value="Ig-like_fold"/>
</dbReference>
<gene>
    <name evidence="6" type="ORF">HH308_12790</name>
</gene>
<dbReference type="InterPro" id="IPR036962">
    <property type="entry name" value="Glyco_hydro_3_N_sf"/>
</dbReference>
<dbReference type="PANTHER" id="PTHR42715:SF10">
    <property type="entry name" value="BETA-GLUCOSIDASE"/>
    <property type="match status" value="1"/>
</dbReference>
<keyword evidence="2" id="KW-0378">Hydrolase</keyword>
<dbReference type="Gene3D" id="2.60.40.10">
    <property type="entry name" value="Immunoglobulins"/>
    <property type="match status" value="1"/>
</dbReference>
<dbReference type="InterPro" id="IPR002772">
    <property type="entry name" value="Glyco_hydro_3_C"/>
</dbReference>
<protein>
    <recommendedName>
        <fullName evidence="4">Exo-alpha-(1-&gt;6)-L-arabinopyranosidase</fullName>
    </recommendedName>
</protein>
<evidence type="ECO:0000313" key="7">
    <source>
        <dbReference type="Proteomes" id="UP000550729"/>
    </source>
</evidence>
<evidence type="ECO:0000313" key="6">
    <source>
        <dbReference type="EMBL" id="NMO02089.1"/>
    </source>
</evidence>
<dbReference type="SMART" id="SM01217">
    <property type="entry name" value="Fn3_like"/>
    <property type="match status" value="1"/>
</dbReference>
<dbReference type="FunFam" id="2.60.40.10:FF:000495">
    <property type="entry name" value="Periplasmic beta-glucosidase"/>
    <property type="match status" value="1"/>
</dbReference>
<dbReference type="AlphaFoldDB" id="A0A848KV06"/>
<dbReference type="Pfam" id="PF01915">
    <property type="entry name" value="Glyco_hydro_3_C"/>
    <property type="match status" value="1"/>
</dbReference>
<dbReference type="InterPro" id="IPR036881">
    <property type="entry name" value="Glyco_hydro_3_C_sf"/>
</dbReference>
<evidence type="ECO:0000256" key="1">
    <source>
        <dbReference type="ARBA" id="ARBA00005336"/>
    </source>
</evidence>
<dbReference type="InterPro" id="IPR050288">
    <property type="entry name" value="Cellulose_deg_GH3"/>
</dbReference>
<evidence type="ECO:0000256" key="4">
    <source>
        <dbReference type="ARBA" id="ARBA00074219"/>
    </source>
</evidence>
<keyword evidence="7" id="KW-1185">Reference proteome</keyword>
<dbReference type="Gene3D" id="3.40.50.1700">
    <property type="entry name" value="Glycoside hydrolase family 3 C-terminal domain"/>
    <property type="match status" value="1"/>
</dbReference>
<dbReference type="Proteomes" id="UP000550729">
    <property type="component" value="Unassembled WGS sequence"/>
</dbReference>
<dbReference type="Gene3D" id="3.20.20.300">
    <property type="entry name" value="Glycoside hydrolase, family 3, N-terminal domain"/>
    <property type="match status" value="1"/>
</dbReference>
<dbReference type="Pfam" id="PF14310">
    <property type="entry name" value="Fn3-like"/>
    <property type="match status" value="1"/>
</dbReference>
<dbReference type="InterPro" id="IPR017853">
    <property type="entry name" value="GH"/>
</dbReference>
<proteinExistence type="inferred from homology"/>
<evidence type="ECO:0000256" key="2">
    <source>
        <dbReference type="ARBA" id="ARBA00022801"/>
    </source>
</evidence>